<dbReference type="EC" id="4.3.2.2" evidence="8 9"/>
<protein>
    <recommendedName>
        <fullName evidence="8 9">Adenylosuccinate lyase</fullName>
        <shortName evidence="9">ASL</shortName>
        <ecNumber evidence="8 9">4.3.2.2</ecNumber>
    </recommendedName>
    <alternativeName>
        <fullName evidence="9">Adenylosuccinase</fullName>
    </alternativeName>
</protein>
<evidence type="ECO:0000256" key="8">
    <source>
        <dbReference type="NCBIfam" id="TIGR00928"/>
    </source>
</evidence>
<comment type="catalytic activity">
    <reaction evidence="5">
        <text>(2S)-2-[5-amino-1-(5-phospho-beta-D-ribosyl)imidazole-4-carboxamido]succinate = 5-amino-1-(5-phospho-beta-D-ribosyl)imidazole-4-carboxamide + fumarate</text>
        <dbReference type="Rhea" id="RHEA:23920"/>
        <dbReference type="ChEBI" id="CHEBI:29806"/>
        <dbReference type="ChEBI" id="CHEBI:58443"/>
        <dbReference type="ChEBI" id="CHEBI:58475"/>
        <dbReference type="EC" id="4.3.2.2"/>
    </reaction>
    <physiologicalReaction direction="left-to-right" evidence="5">
        <dbReference type="Rhea" id="RHEA:23921"/>
    </physiologicalReaction>
</comment>
<comment type="similarity">
    <text evidence="9">Belongs to the lyase 1 family. Adenylosuccinate lyase subfamily.</text>
</comment>
<dbReference type="GO" id="GO:0044208">
    <property type="term" value="P:'de novo' AMP biosynthetic process"/>
    <property type="evidence" value="ECO:0007669"/>
    <property type="project" value="UniProtKB-UniPathway"/>
</dbReference>
<dbReference type="UniPathway" id="UPA00074">
    <property type="reaction ID" value="UER00132"/>
</dbReference>
<evidence type="ECO:0000256" key="6">
    <source>
        <dbReference type="ARBA" id="ARBA00025012"/>
    </source>
</evidence>
<dbReference type="AlphaFoldDB" id="A0A075GRT0"/>
<evidence type="ECO:0000256" key="5">
    <source>
        <dbReference type="ARBA" id="ARBA00024477"/>
    </source>
</evidence>
<comment type="catalytic activity">
    <reaction evidence="7">
        <text>N(6)-(1,2-dicarboxyethyl)-AMP = fumarate + AMP</text>
        <dbReference type="Rhea" id="RHEA:16853"/>
        <dbReference type="ChEBI" id="CHEBI:29806"/>
        <dbReference type="ChEBI" id="CHEBI:57567"/>
        <dbReference type="ChEBI" id="CHEBI:456215"/>
        <dbReference type="EC" id="4.3.2.2"/>
    </reaction>
    <physiologicalReaction direction="left-to-right" evidence="7">
        <dbReference type="Rhea" id="RHEA:16854"/>
    </physiologicalReaction>
</comment>
<evidence type="ECO:0000256" key="7">
    <source>
        <dbReference type="ARBA" id="ARBA00049115"/>
    </source>
</evidence>
<dbReference type="PANTHER" id="PTHR43172">
    <property type="entry name" value="ADENYLOSUCCINATE LYASE"/>
    <property type="match status" value="1"/>
</dbReference>
<evidence type="ECO:0000259" key="10">
    <source>
        <dbReference type="SMART" id="SM00998"/>
    </source>
</evidence>
<dbReference type="InterPro" id="IPR004769">
    <property type="entry name" value="Pur_lyase"/>
</dbReference>
<dbReference type="Gene3D" id="1.20.200.10">
    <property type="entry name" value="Fumarase/aspartase (Central domain)"/>
    <property type="match status" value="1"/>
</dbReference>
<keyword evidence="9" id="KW-0658">Purine biosynthesis</keyword>
<dbReference type="SMART" id="SM00998">
    <property type="entry name" value="ADSL_C"/>
    <property type="match status" value="1"/>
</dbReference>
<dbReference type="InterPro" id="IPR019468">
    <property type="entry name" value="AdenyloSucc_lyase_C"/>
</dbReference>
<dbReference type="GO" id="GO:0070626">
    <property type="term" value="F:(S)-2-(5-amino-1-(5-phospho-D-ribosyl)imidazole-4-carboxamido) succinate lyase (fumarate-forming) activity"/>
    <property type="evidence" value="ECO:0007669"/>
    <property type="project" value="TreeGrafter"/>
</dbReference>
<dbReference type="Gene3D" id="1.10.40.30">
    <property type="entry name" value="Fumarase/aspartase (C-terminal domain)"/>
    <property type="match status" value="1"/>
</dbReference>
<comment type="function">
    <text evidence="6">Catalyzes two reactions in de novo purine nucleotide biosynthesis. Catalyzes the breakdown of 5-aminoimidazole- (N-succinylocarboxamide) ribotide (SAICAR or 2-[5-amino-1-(5-phospho-beta-D-ribosyl)imidazole-4-carboxamido]succinate) to 5-aminoimidazole-4-carboxamide ribotide (AICAR or 5-amino-1-(5-phospho-beta-D-ribosyl)imidazole-4-carboxamide) and fumarate, and of adenylosuccinate (ADS or N(6)-(1,2-dicarboxyethyl)-AMP) to adenosine monophosphate (AMP) and fumarate.</text>
</comment>
<dbReference type="Pfam" id="PF10397">
    <property type="entry name" value="ADSL_C"/>
    <property type="match status" value="1"/>
</dbReference>
<dbReference type="GO" id="GO:0005829">
    <property type="term" value="C:cytosol"/>
    <property type="evidence" value="ECO:0007669"/>
    <property type="project" value="TreeGrafter"/>
</dbReference>
<evidence type="ECO:0000256" key="9">
    <source>
        <dbReference type="RuleBase" id="RU361172"/>
    </source>
</evidence>
<dbReference type="PROSITE" id="PS00163">
    <property type="entry name" value="FUMARATE_LYASES"/>
    <property type="match status" value="1"/>
</dbReference>
<evidence type="ECO:0000313" key="11">
    <source>
        <dbReference type="EMBL" id="AIF05755.1"/>
    </source>
</evidence>
<keyword evidence="4 9" id="KW-0456">Lyase</keyword>
<dbReference type="InterPro" id="IPR000362">
    <property type="entry name" value="Fumarate_lyase_fam"/>
</dbReference>
<dbReference type="PRINTS" id="PR00149">
    <property type="entry name" value="FUMRATELYASE"/>
</dbReference>
<dbReference type="InterPro" id="IPR022761">
    <property type="entry name" value="Fumarate_lyase_N"/>
</dbReference>
<proteinExistence type="inferred from homology"/>
<dbReference type="SUPFAM" id="SSF48557">
    <property type="entry name" value="L-aspartase-like"/>
    <property type="match status" value="1"/>
</dbReference>
<dbReference type="Pfam" id="PF00206">
    <property type="entry name" value="Lyase_1"/>
    <property type="match status" value="1"/>
</dbReference>
<dbReference type="EMBL" id="KF900749">
    <property type="protein sequence ID" value="AIF05755.1"/>
    <property type="molecule type" value="Genomic_DNA"/>
</dbReference>
<evidence type="ECO:0000256" key="2">
    <source>
        <dbReference type="ARBA" id="ARBA00004734"/>
    </source>
</evidence>
<feature type="domain" description="Adenylosuccinate lyase C-terminal" evidence="10">
    <location>
        <begin position="373"/>
        <end position="454"/>
    </location>
</feature>
<reference evidence="11" key="1">
    <citation type="journal article" date="2014" name="Genome Biol. Evol.">
        <title>Pangenome evidence for extensive interdomain horizontal transfer affecting lineage core and shell genes in uncultured planktonic thaumarchaeota and euryarchaeota.</title>
        <authorList>
            <person name="Deschamps P."/>
            <person name="Zivanovic Y."/>
            <person name="Moreira D."/>
            <person name="Rodriguez-Valera F."/>
            <person name="Lopez-Garcia P."/>
        </authorList>
    </citation>
    <scope>NUCLEOTIDE SEQUENCE</scope>
</reference>
<name>A0A075GRT0_9ARCH</name>
<dbReference type="PANTHER" id="PTHR43172:SF1">
    <property type="entry name" value="ADENYLOSUCCINATE LYASE"/>
    <property type="match status" value="1"/>
</dbReference>
<dbReference type="NCBIfam" id="TIGR00928">
    <property type="entry name" value="purB"/>
    <property type="match status" value="1"/>
</dbReference>
<dbReference type="UniPathway" id="UPA00075">
    <property type="reaction ID" value="UER00336"/>
</dbReference>
<dbReference type="Gene3D" id="1.10.275.60">
    <property type="match status" value="1"/>
</dbReference>
<comment type="pathway">
    <text evidence="1 9">Purine metabolism; IMP biosynthesis via de novo pathway; 5-amino-1-(5-phospho-D-ribosyl)imidazole-4-carboxamide from 5-amino-1-(5-phospho-D-ribosyl)imidazole-4-carboxylate: step 2/2.</text>
</comment>
<dbReference type="InterPro" id="IPR008948">
    <property type="entry name" value="L-Aspartase-like"/>
</dbReference>
<dbReference type="GO" id="GO:0006189">
    <property type="term" value="P:'de novo' IMP biosynthetic process"/>
    <property type="evidence" value="ECO:0007669"/>
    <property type="project" value="UniProtKB-UniPathway"/>
</dbReference>
<comment type="subunit">
    <text evidence="3">Homotetramer. Residues from neighboring subunits contribute catalytic and substrate-binding residues to each active site.</text>
</comment>
<dbReference type="GO" id="GO:0004018">
    <property type="term" value="F:N6-(1,2-dicarboxyethyl)AMP AMP-lyase (fumarate-forming) activity"/>
    <property type="evidence" value="ECO:0007669"/>
    <property type="project" value="UniProtKB-UniRule"/>
</dbReference>
<comment type="pathway">
    <text evidence="2 9">Purine metabolism; AMP biosynthesis via de novo pathway; AMP from IMP: step 2/2.</text>
</comment>
<evidence type="ECO:0000256" key="4">
    <source>
        <dbReference type="ARBA" id="ARBA00023239"/>
    </source>
</evidence>
<dbReference type="PRINTS" id="PR00145">
    <property type="entry name" value="ARGSUCLYASE"/>
</dbReference>
<dbReference type="InterPro" id="IPR020557">
    <property type="entry name" value="Fumarate_lyase_CS"/>
</dbReference>
<evidence type="ECO:0000256" key="3">
    <source>
        <dbReference type="ARBA" id="ARBA00011668"/>
    </source>
</evidence>
<organism evidence="11">
    <name type="scientific">uncultured marine thaumarchaeote KM3_187_A08</name>
    <dbReference type="NCBI Taxonomy" id="1456073"/>
    <lineage>
        <taxon>Archaea</taxon>
        <taxon>Nitrososphaerota</taxon>
        <taxon>environmental samples</taxon>
    </lineage>
</organism>
<accession>A0A075GRT0</accession>
<evidence type="ECO:0000256" key="1">
    <source>
        <dbReference type="ARBA" id="ARBA00004706"/>
    </source>
</evidence>
<sequence>MTGSEFDNYKSPFSWRYGSDEMRSMFSEKTRRTKWRKIWYEIASSQYKHGLISKAELNDIKKYSTAKHVDIKRSLETEKKIRHDLMSEIKTFSDQAKVGGGKIHLGATSMDIVDNADILVIREALIIILEKIVTCLDALSKKIKTHHKTVCMGWTHIQAAEPTTLGYRFSLYAQDLLLDIKNIEFILDNIVLGKGIKGAVGTSASYKRLLGKNTRNFENDVMKNLDVKAFVVSSQTYPRKVDFLILSALSSLAQSLHKFSLDFRILQSPPFGEFKEPRKKLQVGSSAMPFKRNPIMTERVSSLTRYVSSFLNVASSNASNSILERTLDDSANRRLFLPESFLALDECLMIYSEILSGMEISDVNIKKNLETYGPFALLEPIMMDLSKKGKNRQTLHEEFRKISLQAWDDIELGKPNPLFTLISKNKYLSELDLDLKNLFNYSNYVGTAPERSLLLQKNINSVLKKYKIKSKSSSKSTY</sequence>
<gene>
    <name evidence="11" type="primary">purB</name>
</gene>